<proteinExistence type="predicted"/>
<accession>A0A8X7WLA7</accession>
<comment type="subcellular location">
    <subcellularLocation>
        <location evidence="1">Golgi apparatus membrane</location>
        <topology evidence="1">Single-pass type II membrane protein</topology>
    </subcellularLocation>
</comment>
<evidence type="ECO:0000313" key="7">
    <source>
        <dbReference type="Proteomes" id="UP000886595"/>
    </source>
</evidence>
<reference evidence="6 7" key="1">
    <citation type="submission" date="2020-02" db="EMBL/GenBank/DDBJ databases">
        <authorList>
            <person name="Ma Q."/>
            <person name="Huang Y."/>
            <person name="Song X."/>
            <person name="Pei D."/>
        </authorList>
    </citation>
    <scope>NUCLEOTIDE SEQUENCE [LARGE SCALE GENOMIC DNA]</scope>
    <source>
        <strain evidence="6">Sxm20200214</strain>
        <tissue evidence="6">Leaf</tissue>
    </source>
</reference>
<dbReference type="GO" id="GO:0000139">
    <property type="term" value="C:Golgi membrane"/>
    <property type="evidence" value="ECO:0007669"/>
    <property type="project" value="UniProtKB-SubCell"/>
</dbReference>
<name>A0A8X7WLA7_BRACI</name>
<dbReference type="GO" id="GO:0016758">
    <property type="term" value="F:hexosyltransferase activity"/>
    <property type="evidence" value="ECO:0007669"/>
    <property type="project" value="TreeGrafter"/>
</dbReference>
<organism evidence="6 7">
    <name type="scientific">Brassica carinata</name>
    <name type="common">Ethiopian mustard</name>
    <name type="synonym">Abyssinian cabbage</name>
    <dbReference type="NCBI Taxonomy" id="52824"/>
    <lineage>
        <taxon>Eukaryota</taxon>
        <taxon>Viridiplantae</taxon>
        <taxon>Streptophyta</taxon>
        <taxon>Embryophyta</taxon>
        <taxon>Tracheophyta</taxon>
        <taxon>Spermatophyta</taxon>
        <taxon>Magnoliopsida</taxon>
        <taxon>eudicotyledons</taxon>
        <taxon>Gunneridae</taxon>
        <taxon>Pentapetalae</taxon>
        <taxon>rosids</taxon>
        <taxon>malvids</taxon>
        <taxon>Brassicales</taxon>
        <taxon>Brassicaceae</taxon>
        <taxon>Brassiceae</taxon>
        <taxon>Brassica</taxon>
    </lineage>
</organism>
<dbReference type="InterPro" id="IPR008630">
    <property type="entry name" value="Glyco_trans_34"/>
</dbReference>
<dbReference type="AlphaFoldDB" id="A0A8X7WLA7"/>
<evidence type="ECO:0000313" key="6">
    <source>
        <dbReference type="EMBL" id="KAG2330855.1"/>
    </source>
</evidence>
<sequence length="116" mass="13665">MRWNNQRALDLLDTWAPMGPKGKIRVRKRGRPVFEAEGQSVMVYLLTTQRDTWGNKVYLESGYYLHGYWGILVDRYEEMIENYHPWSRRPHVAIGDSLCRLQTLREVWRLPGGTGV</sequence>
<dbReference type="GO" id="GO:0035252">
    <property type="term" value="F:UDP-xylosyltransferase activity"/>
    <property type="evidence" value="ECO:0007669"/>
    <property type="project" value="TreeGrafter"/>
</dbReference>
<keyword evidence="2" id="KW-0328">Glycosyltransferase</keyword>
<gene>
    <name evidence="6" type="ORF">Bca52824_002035</name>
</gene>
<dbReference type="Pfam" id="PF05637">
    <property type="entry name" value="Glyco_transf_34"/>
    <property type="match status" value="1"/>
</dbReference>
<protein>
    <submittedName>
        <fullName evidence="6">Uncharacterized protein</fullName>
    </submittedName>
</protein>
<evidence type="ECO:0000256" key="5">
    <source>
        <dbReference type="ARBA" id="ARBA00023034"/>
    </source>
</evidence>
<comment type="caution">
    <text evidence="6">The sequence shown here is derived from an EMBL/GenBank/DDBJ whole genome shotgun (WGS) entry which is preliminary data.</text>
</comment>
<keyword evidence="4" id="KW-0735">Signal-anchor</keyword>
<dbReference type="GO" id="GO:0005768">
    <property type="term" value="C:endosome"/>
    <property type="evidence" value="ECO:0007669"/>
    <property type="project" value="TreeGrafter"/>
</dbReference>
<evidence type="ECO:0000256" key="3">
    <source>
        <dbReference type="ARBA" id="ARBA00022679"/>
    </source>
</evidence>
<evidence type="ECO:0000256" key="1">
    <source>
        <dbReference type="ARBA" id="ARBA00004323"/>
    </source>
</evidence>
<dbReference type="OrthoDB" id="205108at2759"/>
<dbReference type="GO" id="GO:0005802">
    <property type="term" value="C:trans-Golgi network"/>
    <property type="evidence" value="ECO:0007669"/>
    <property type="project" value="TreeGrafter"/>
</dbReference>
<keyword evidence="7" id="KW-1185">Reference proteome</keyword>
<dbReference type="EMBL" id="JAAMPC010000001">
    <property type="protein sequence ID" value="KAG2330855.1"/>
    <property type="molecule type" value="Genomic_DNA"/>
</dbReference>
<dbReference type="PANTHER" id="PTHR31311:SF5">
    <property type="entry name" value="XYLOGLUCAN 6-XYLOSYLTRANSFERASE 2"/>
    <property type="match status" value="1"/>
</dbReference>
<dbReference type="GO" id="GO:0033843">
    <property type="term" value="F:xyloglucan 6-xylosyltransferase activity"/>
    <property type="evidence" value="ECO:0007669"/>
    <property type="project" value="TreeGrafter"/>
</dbReference>
<evidence type="ECO:0000256" key="2">
    <source>
        <dbReference type="ARBA" id="ARBA00022676"/>
    </source>
</evidence>
<keyword evidence="4" id="KW-0812">Transmembrane</keyword>
<keyword evidence="3" id="KW-0808">Transferase</keyword>
<dbReference type="Proteomes" id="UP000886595">
    <property type="component" value="Unassembled WGS sequence"/>
</dbReference>
<dbReference type="PANTHER" id="PTHR31311">
    <property type="entry name" value="XYLOGLUCAN 6-XYLOSYLTRANSFERASE 5-RELATED-RELATED"/>
    <property type="match status" value="1"/>
</dbReference>
<evidence type="ECO:0000256" key="4">
    <source>
        <dbReference type="ARBA" id="ARBA00022968"/>
    </source>
</evidence>
<dbReference type="GO" id="GO:0009969">
    <property type="term" value="P:xyloglucan biosynthetic process"/>
    <property type="evidence" value="ECO:0007669"/>
    <property type="project" value="TreeGrafter"/>
</dbReference>
<keyword evidence="5" id="KW-0333">Golgi apparatus</keyword>